<dbReference type="Proteomes" id="UP000465302">
    <property type="component" value="Unassembled WGS sequence"/>
</dbReference>
<gene>
    <name evidence="2" type="ORF">MAGR_19910</name>
</gene>
<protein>
    <submittedName>
        <fullName evidence="2">Uncharacterized protein</fullName>
    </submittedName>
</protein>
<evidence type="ECO:0000313" key="2">
    <source>
        <dbReference type="EMBL" id="GFG50550.1"/>
    </source>
</evidence>
<comment type="caution">
    <text evidence="2">The sequence shown here is derived from an EMBL/GenBank/DDBJ whole genome shotgun (WGS) entry which is preliminary data.</text>
</comment>
<feature type="compositionally biased region" description="Polar residues" evidence="1">
    <location>
        <begin position="1"/>
        <end position="10"/>
    </location>
</feature>
<accession>A0A7I9VYZ0</accession>
<sequence length="173" mass="17856">MTDATTQSTDRPGAGPGTSEARDVIQTGLDRAVETGLLAMAVGRLAGGAASRVTPSGTARFFGAAAERSPELDYVVRVCGIRAMALGLGYLSTTDDARRRWQQLALLCDISDTVAGIGDLVRGKVPRSTALGATLRAGIFAAIGAARVAHDRGTVPRAIDAPPPTHHAEVLPK</sequence>
<dbReference type="RefSeq" id="WP_163700540.1">
    <property type="nucleotide sequence ID" value="NZ_BLKS01000001.1"/>
</dbReference>
<feature type="region of interest" description="Disordered" evidence="1">
    <location>
        <begin position="1"/>
        <end position="21"/>
    </location>
</feature>
<reference evidence="2 3" key="1">
    <citation type="journal article" date="2019" name="Emerg. Microbes Infect.">
        <title>Comprehensive subspecies identification of 175 nontuberculous mycobacteria species based on 7547 genomic profiles.</title>
        <authorList>
            <person name="Matsumoto Y."/>
            <person name="Kinjo T."/>
            <person name="Motooka D."/>
            <person name="Nabeya D."/>
            <person name="Jung N."/>
            <person name="Uechi K."/>
            <person name="Horii T."/>
            <person name="Iida T."/>
            <person name="Fujita J."/>
            <person name="Nakamura S."/>
        </authorList>
    </citation>
    <scope>NUCLEOTIDE SEQUENCE [LARGE SCALE GENOMIC DNA]</scope>
    <source>
        <strain evidence="2 3">JCM 6377</strain>
    </source>
</reference>
<organism evidence="2 3">
    <name type="scientific">Mycolicibacterium agri</name>
    <name type="common">Mycobacterium agri</name>
    <dbReference type="NCBI Taxonomy" id="36811"/>
    <lineage>
        <taxon>Bacteria</taxon>
        <taxon>Bacillati</taxon>
        <taxon>Actinomycetota</taxon>
        <taxon>Actinomycetes</taxon>
        <taxon>Mycobacteriales</taxon>
        <taxon>Mycobacteriaceae</taxon>
        <taxon>Mycolicibacterium</taxon>
    </lineage>
</organism>
<name>A0A7I9VYZ0_MYCAG</name>
<dbReference type="AlphaFoldDB" id="A0A7I9VYZ0"/>
<proteinExistence type="predicted"/>
<evidence type="ECO:0000256" key="1">
    <source>
        <dbReference type="SAM" id="MobiDB-lite"/>
    </source>
</evidence>
<dbReference type="EMBL" id="BLKS01000001">
    <property type="protein sequence ID" value="GFG50550.1"/>
    <property type="molecule type" value="Genomic_DNA"/>
</dbReference>
<evidence type="ECO:0000313" key="3">
    <source>
        <dbReference type="Proteomes" id="UP000465302"/>
    </source>
</evidence>